<dbReference type="OrthoDB" id="6919369at2"/>
<organism evidence="1 2">
    <name type="scientific">Marinobacter pelagius</name>
    <dbReference type="NCBI Taxonomy" id="379482"/>
    <lineage>
        <taxon>Bacteria</taxon>
        <taxon>Pseudomonadati</taxon>
        <taxon>Pseudomonadota</taxon>
        <taxon>Gammaproteobacteria</taxon>
        <taxon>Pseudomonadales</taxon>
        <taxon>Marinobacteraceae</taxon>
        <taxon>Marinobacter</taxon>
    </lineage>
</organism>
<dbReference type="RefSeq" id="WP_091999545.1">
    <property type="nucleotide sequence ID" value="NZ_FOUR01000002.1"/>
</dbReference>
<sequence>MADISLQVVFNRAFMYLRACGVEMTVERYRTLLHLIEESVALAGEDGQGDELLASVMERLPGYFDLPETIPPKATPELCRGSIGYGRDV</sequence>
<evidence type="ECO:0000313" key="1">
    <source>
        <dbReference type="EMBL" id="SFM70701.1"/>
    </source>
</evidence>
<keyword evidence="2" id="KW-1185">Reference proteome</keyword>
<gene>
    <name evidence="1" type="ORF">SAMN04487961_0958</name>
</gene>
<reference evidence="2" key="1">
    <citation type="submission" date="2016-10" db="EMBL/GenBank/DDBJ databases">
        <authorList>
            <person name="Varghese N."/>
            <person name="Submissions S."/>
        </authorList>
    </citation>
    <scope>NUCLEOTIDE SEQUENCE [LARGE SCALE GENOMIC DNA]</scope>
    <source>
        <strain evidence="2">CGMCC 1.6775</strain>
    </source>
</reference>
<proteinExistence type="predicted"/>
<dbReference type="EMBL" id="FOUR01000002">
    <property type="protein sequence ID" value="SFM70701.1"/>
    <property type="molecule type" value="Genomic_DNA"/>
</dbReference>
<dbReference type="Proteomes" id="UP000199339">
    <property type="component" value="Unassembled WGS sequence"/>
</dbReference>
<accession>A0A1I4T220</accession>
<protein>
    <submittedName>
        <fullName evidence="1">Uncharacterized protein</fullName>
    </submittedName>
</protein>
<dbReference type="AlphaFoldDB" id="A0A1I4T220"/>
<name>A0A1I4T220_9GAMM</name>
<evidence type="ECO:0000313" key="2">
    <source>
        <dbReference type="Proteomes" id="UP000199339"/>
    </source>
</evidence>